<evidence type="ECO:0000256" key="2">
    <source>
        <dbReference type="ARBA" id="ARBA00009441"/>
    </source>
</evidence>
<evidence type="ECO:0000256" key="5">
    <source>
        <dbReference type="ARBA" id="ARBA00022763"/>
    </source>
</evidence>
<dbReference type="GO" id="GO:0006310">
    <property type="term" value="P:DNA recombination"/>
    <property type="evidence" value="ECO:0007669"/>
    <property type="project" value="InterPro"/>
</dbReference>
<dbReference type="GeneID" id="92930441"/>
<dbReference type="CDD" id="cd03241">
    <property type="entry name" value="ABC_RecN"/>
    <property type="match status" value="2"/>
</dbReference>
<proteinExistence type="inferred from homology"/>
<dbReference type="NCBIfam" id="NF008121">
    <property type="entry name" value="PRK10869.1"/>
    <property type="match status" value="1"/>
</dbReference>
<dbReference type="Pfam" id="PF02463">
    <property type="entry name" value="SMC_N"/>
    <property type="match status" value="1"/>
</dbReference>
<dbReference type="AlphaFoldDB" id="A0A059ZRP3"/>
<dbReference type="Proteomes" id="UP000005522">
    <property type="component" value="Chromosome"/>
</dbReference>
<evidence type="ECO:0000256" key="10">
    <source>
        <dbReference type="SAM" id="Coils"/>
    </source>
</evidence>
<dbReference type="SUPFAM" id="SSF52540">
    <property type="entry name" value="P-loop containing nucleoside triphosphate hydrolases"/>
    <property type="match status" value="2"/>
</dbReference>
<evidence type="ECO:0000256" key="4">
    <source>
        <dbReference type="ARBA" id="ARBA00022741"/>
    </source>
</evidence>
<evidence type="ECO:0000256" key="9">
    <source>
        <dbReference type="PIRNR" id="PIRNR003128"/>
    </source>
</evidence>
<dbReference type="HOGENOM" id="CLU_018297_3_1_6"/>
<dbReference type="InterPro" id="IPR003593">
    <property type="entry name" value="AAA+_ATPase"/>
</dbReference>
<evidence type="ECO:0000313" key="13">
    <source>
        <dbReference type="Proteomes" id="UP000005522"/>
    </source>
</evidence>
<feature type="domain" description="AAA+ ATPase" evidence="11">
    <location>
        <begin position="21"/>
        <end position="527"/>
    </location>
</feature>
<dbReference type="EMBL" id="CP005986">
    <property type="protein sequence ID" value="AIA54315.1"/>
    <property type="molecule type" value="Genomic_DNA"/>
</dbReference>
<dbReference type="FunFam" id="3.40.50.300:FF:000319">
    <property type="entry name" value="DNA repair protein RecN"/>
    <property type="match status" value="1"/>
</dbReference>
<keyword evidence="7 9" id="KW-0234">DNA repair</keyword>
<evidence type="ECO:0000313" key="12">
    <source>
        <dbReference type="EMBL" id="AIA54315.1"/>
    </source>
</evidence>
<evidence type="ECO:0000259" key="11">
    <source>
        <dbReference type="SMART" id="SM00382"/>
    </source>
</evidence>
<sequence>MLTRLEIRNFALIEALELELAPGMTVVTGETGAGKSIVVDAIAQILGDKASADLVRFGAEQAEIAASFSLTDAAPARQWLRDQGLDDDDGEGCIVRRLIPRQGRSRAFINGRQVAGNQLRELGEYLIELLGQNAQQGLLRPERQRALLDRFAHLEAELDELARRQQRWRAAQAALEQYRSERERSGAEREWRRFVLEELERVGLRAGEWEELSSEARRLGAVEQLREAVATSLSCLEDEGGALGLLGEAQRALAGACQKDTALADSAALVDSAEIQVQEACHALRAYHEHLEADPARLEQIGHRLQVLQDLQRKHQRDMAGLLSLLEELRAELGDAEQDGERLHRLQAEADQSEASYREQAKGVSTARRVAAPRLAQAIAAEIRDLGMPHATVKVDVQSYPDDPRHWQSTGWDQVELHFSANPGHPLQALARVASGGELARIGLALQVILAQPEQVDTLIFDEVDVGVGGAVAERIGRLLRRLGKAQQVLCVTHLPQVAAQAHHQLLVEKVVTGEATHSRIRVLDTEGRRDEVARMLGGIELDDSIHRAAQRLLDEANKT</sequence>
<dbReference type="InterPro" id="IPR003395">
    <property type="entry name" value="RecF/RecN/SMC_N"/>
</dbReference>
<dbReference type="GO" id="GO:0006281">
    <property type="term" value="P:DNA repair"/>
    <property type="evidence" value="ECO:0007669"/>
    <property type="project" value="UniProtKB-KW"/>
</dbReference>
<dbReference type="InterPro" id="IPR027417">
    <property type="entry name" value="P-loop_NTPase"/>
</dbReference>
<dbReference type="FunFam" id="3.40.50.300:FF:000356">
    <property type="entry name" value="DNA repair protein RecN"/>
    <property type="match status" value="1"/>
</dbReference>
<evidence type="ECO:0000256" key="7">
    <source>
        <dbReference type="ARBA" id="ARBA00023204"/>
    </source>
</evidence>
<dbReference type="RefSeq" id="WP_004870509.1">
    <property type="nucleotide sequence ID" value="NZ_CP005986.1"/>
</dbReference>
<name>A0A059ZRP3_ACICK</name>
<dbReference type="InterPro" id="IPR004604">
    <property type="entry name" value="DNA_recomb/repair_RecN"/>
</dbReference>
<dbReference type="PANTHER" id="PTHR11059">
    <property type="entry name" value="DNA REPAIR PROTEIN RECN"/>
    <property type="match status" value="1"/>
</dbReference>
<dbReference type="eggNOG" id="COG0497">
    <property type="taxonomic scope" value="Bacteria"/>
</dbReference>
<keyword evidence="4" id="KW-0547">Nucleotide-binding</keyword>
<dbReference type="SMART" id="SM00382">
    <property type="entry name" value="AAA"/>
    <property type="match status" value="1"/>
</dbReference>
<dbReference type="GO" id="GO:0009432">
    <property type="term" value="P:SOS response"/>
    <property type="evidence" value="ECO:0007669"/>
    <property type="project" value="TreeGrafter"/>
</dbReference>
<organism evidence="12 13">
    <name type="scientific">Acidithiobacillus caldus (strain ATCC 51756 / DSM 8584 / KU)</name>
    <dbReference type="NCBI Taxonomy" id="637389"/>
    <lineage>
        <taxon>Bacteria</taxon>
        <taxon>Pseudomonadati</taxon>
        <taxon>Pseudomonadota</taxon>
        <taxon>Acidithiobacillia</taxon>
        <taxon>Acidithiobacillales</taxon>
        <taxon>Acidithiobacillaceae</taxon>
        <taxon>Acidithiobacillus</taxon>
    </lineage>
</organism>
<accession>A0A059ZRP3</accession>
<dbReference type="NCBIfam" id="TIGR00634">
    <property type="entry name" value="recN"/>
    <property type="match status" value="1"/>
</dbReference>
<comment type="similarity">
    <text evidence="2 9">Belongs to the RecN family.</text>
</comment>
<feature type="coiled-coil region" evidence="10">
    <location>
        <begin position="144"/>
        <end position="171"/>
    </location>
</feature>
<dbReference type="PANTHER" id="PTHR11059:SF0">
    <property type="entry name" value="DNA REPAIR PROTEIN RECN"/>
    <property type="match status" value="1"/>
</dbReference>
<keyword evidence="10" id="KW-0175">Coiled coil</keyword>
<evidence type="ECO:0000256" key="6">
    <source>
        <dbReference type="ARBA" id="ARBA00022840"/>
    </source>
</evidence>
<protein>
    <recommendedName>
        <fullName evidence="3 9">DNA repair protein RecN</fullName>
    </recommendedName>
    <alternativeName>
        <fullName evidence="8 9">Recombination protein N</fullName>
    </alternativeName>
</protein>
<feature type="coiled-coil region" evidence="10">
    <location>
        <begin position="312"/>
        <end position="346"/>
    </location>
</feature>
<dbReference type="PIRSF" id="PIRSF003128">
    <property type="entry name" value="RecN"/>
    <property type="match status" value="1"/>
</dbReference>
<dbReference type="GO" id="GO:0005524">
    <property type="term" value="F:ATP binding"/>
    <property type="evidence" value="ECO:0007669"/>
    <property type="project" value="UniProtKB-KW"/>
</dbReference>
<reference evidence="12 13" key="1">
    <citation type="journal article" date="2009" name="J. Bacteriol.">
        <title>Draft genome sequence of the extremely acidophilic bacterium Acidithiobacillus caldus ATCC 51756 reveals metabolic versatility in the genus Acidithiobacillus.</title>
        <authorList>
            <person name="Valdes J."/>
            <person name="Quatrini R."/>
            <person name="Hallberg K."/>
            <person name="Dopson M."/>
            <person name="Valenzuela P.D."/>
            <person name="Holmes D.S."/>
        </authorList>
    </citation>
    <scope>NUCLEOTIDE SEQUENCE [LARGE SCALE GENOMIC DNA]</scope>
    <source>
        <strain evidence="13">ATCC 51756 / DSM 8584 / KU</strain>
    </source>
</reference>
<dbReference type="KEGG" id="acz:Acaty_c0425"/>
<evidence type="ECO:0000256" key="1">
    <source>
        <dbReference type="ARBA" id="ARBA00003618"/>
    </source>
</evidence>
<dbReference type="GO" id="GO:0043590">
    <property type="term" value="C:bacterial nucleoid"/>
    <property type="evidence" value="ECO:0007669"/>
    <property type="project" value="TreeGrafter"/>
</dbReference>
<keyword evidence="6" id="KW-0067">ATP-binding</keyword>
<gene>
    <name evidence="12" type="ORF">Acaty_c0425</name>
</gene>
<evidence type="ECO:0000256" key="3">
    <source>
        <dbReference type="ARBA" id="ARBA00021315"/>
    </source>
</evidence>
<evidence type="ECO:0000256" key="8">
    <source>
        <dbReference type="ARBA" id="ARBA00033408"/>
    </source>
</evidence>
<comment type="function">
    <text evidence="1 9">May be involved in recombinational repair of damaged DNA.</text>
</comment>
<keyword evidence="5 9" id="KW-0227">DNA damage</keyword>
<dbReference type="Gene3D" id="3.40.50.300">
    <property type="entry name" value="P-loop containing nucleotide triphosphate hydrolases"/>
    <property type="match status" value="2"/>
</dbReference>